<evidence type="ECO:0000256" key="5">
    <source>
        <dbReference type="ARBA" id="ARBA00021901"/>
    </source>
</evidence>
<dbReference type="Gene3D" id="1.20.58.100">
    <property type="entry name" value="Fumarate reductase/succinate dehydrogenase flavoprotein-like, C-terminal domain"/>
    <property type="match status" value="1"/>
</dbReference>
<evidence type="ECO:0000256" key="8">
    <source>
        <dbReference type="ARBA" id="ARBA00022827"/>
    </source>
</evidence>
<dbReference type="SUPFAM" id="SSF51905">
    <property type="entry name" value="FAD/NAD(P)-binding domain"/>
    <property type="match status" value="1"/>
</dbReference>
<evidence type="ECO:0000256" key="11">
    <source>
        <dbReference type="NCBIfam" id="TIGR00551"/>
    </source>
</evidence>
<sequence>MVPRYVIDFKLTELEMYTTDVLVIGSGIAGLYTALKISESRDVILLSKTDLTQSNTRYAQGGIAAVTAETDSPELHRQDTLIAGAGICSNEAVEVLVNEGPSCITDLIHYGTKFDEEDGVLALTKEGAHSQRRILHAQGDATGAEIVRALSERALANERITILENHFTLDLVTHQGECIGALVRKPDGQVVYVRANATVLATGGAGQLYRYTTNPEIATGDGMAMAYRAGAYIKDVEFIQFHPTSLCYPGAPRFLISEAVRGEGAVLRNINGERFMEKYHPLKELAPRDVVARAMVSEMESTGSTFVYLDITHESEELIKRRFPNIYKVCLRYGLDMVTDWIPVAPAAHYIMGGIKTDLYGETATRRLFACGEVSCTGVHGANRLASNSLAEALVFGRRISERINELTDIGNDIPAVSFSLMRQQTMKSETVMERKLRMQKLMLTHVGLKRSEKGLTKAVRELERYAKAFRMKMEKPEELEYLNLLTCACLVANAALLREESRGGHYRDDFPKRDELVWRKHIVQSIEDGVLEERSANEDE</sequence>
<evidence type="ECO:0000256" key="6">
    <source>
        <dbReference type="ARBA" id="ARBA00022630"/>
    </source>
</evidence>
<comment type="pathway">
    <text evidence="2 13">Cofactor biosynthesis; NAD(+) biosynthesis; iminoaspartate from L-aspartate (oxidase route): step 1/1.</text>
</comment>
<reference evidence="16 17" key="1">
    <citation type="submission" date="2019-07" db="EMBL/GenBank/DDBJ databases">
        <title>Whole genome shotgun sequence of Aneurinibacillus danicus NBRC 102444.</title>
        <authorList>
            <person name="Hosoyama A."/>
            <person name="Uohara A."/>
            <person name="Ohji S."/>
            <person name="Ichikawa N."/>
        </authorList>
    </citation>
    <scope>NUCLEOTIDE SEQUENCE [LARGE SCALE GENOMIC DNA]</scope>
    <source>
        <strain evidence="16 17">NBRC 102444</strain>
    </source>
</reference>
<dbReference type="Gene3D" id="3.50.50.60">
    <property type="entry name" value="FAD/NAD(P)-binding domain"/>
    <property type="match status" value="1"/>
</dbReference>
<evidence type="ECO:0000256" key="2">
    <source>
        <dbReference type="ARBA" id="ARBA00004950"/>
    </source>
</evidence>
<dbReference type="UniPathway" id="UPA00253">
    <property type="reaction ID" value="UER00326"/>
</dbReference>
<evidence type="ECO:0000313" key="17">
    <source>
        <dbReference type="Proteomes" id="UP000321157"/>
    </source>
</evidence>
<dbReference type="GO" id="GO:0034628">
    <property type="term" value="P:'de novo' NAD+ biosynthetic process from L-aspartate"/>
    <property type="evidence" value="ECO:0007669"/>
    <property type="project" value="TreeGrafter"/>
</dbReference>
<dbReference type="EMBL" id="BJXX01000084">
    <property type="protein sequence ID" value="GEN34553.1"/>
    <property type="molecule type" value="Genomic_DNA"/>
</dbReference>
<evidence type="ECO:0000256" key="12">
    <source>
        <dbReference type="PIRSR" id="PIRSR000171-1"/>
    </source>
</evidence>
<keyword evidence="9 13" id="KW-0560">Oxidoreductase</keyword>
<evidence type="ECO:0000256" key="3">
    <source>
        <dbReference type="ARBA" id="ARBA00008562"/>
    </source>
</evidence>
<keyword evidence="6 13" id="KW-0285">Flavoprotein</keyword>
<dbReference type="EC" id="1.4.3.16" evidence="4 11"/>
<proteinExistence type="inferred from homology"/>
<dbReference type="OrthoDB" id="9806724at2"/>
<dbReference type="SUPFAM" id="SSF56425">
    <property type="entry name" value="Succinate dehydrogenase/fumarate reductase flavoprotein, catalytic domain"/>
    <property type="match status" value="1"/>
</dbReference>
<dbReference type="InterPro" id="IPR005288">
    <property type="entry name" value="NadB"/>
</dbReference>
<dbReference type="GO" id="GO:0005737">
    <property type="term" value="C:cytoplasm"/>
    <property type="evidence" value="ECO:0007669"/>
    <property type="project" value="UniProtKB-SubCell"/>
</dbReference>
<dbReference type="InterPro" id="IPR027477">
    <property type="entry name" value="Succ_DH/fumarate_Rdtase_cat_sf"/>
</dbReference>
<feature type="active site" description="Proton acceptor" evidence="12">
    <location>
        <position position="288"/>
    </location>
</feature>
<dbReference type="InterPro" id="IPR036188">
    <property type="entry name" value="FAD/NAD-bd_sf"/>
</dbReference>
<dbReference type="InterPro" id="IPR015939">
    <property type="entry name" value="Fum_Rdtase/Succ_DH_flav-like_C"/>
</dbReference>
<dbReference type="InterPro" id="IPR003953">
    <property type="entry name" value="FAD-dep_OxRdtase_2_FAD-bd"/>
</dbReference>
<dbReference type="Proteomes" id="UP000321157">
    <property type="component" value="Unassembled WGS sequence"/>
</dbReference>
<dbReference type="SUPFAM" id="SSF46977">
    <property type="entry name" value="Succinate dehydrogenase/fumarate reductase flavoprotein C-terminal domain"/>
    <property type="match status" value="1"/>
</dbReference>
<dbReference type="Pfam" id="PF00890">
    <property type="entry name" value="FAD_binding_2"/>
    <property type="match status" value="1"/>
</dbReference>
<dbReference type="NCBIfam" id="TIGR00551">
    <property type="entry name" value="nadB"/>
    <property type="match status" value="1"/>
</dbReference>
<dbReference type="Pfam" id="PF02910">
    <property type="entry name" value="Succ_DH_flav_C"/>
    <property type="match status" value="1"/>
</dbReference>
<comment type="function">
    <text evidence="13">Catalyzes the oxidation of L-aspartate to iminoaspartate.</text>
</comment>
<dbReference type="PANTHER" id="PTHR42716:SF2">
    <property type="entry name" value="L-ASPARTATE OXIDASE, CHLOROPLASTIC"/>
    <property type="match status" value="1"/>
</dbReference>
<dbReference type="Gene3D" id="3.90.700.10">
    <property type="entry name" value="Succinate dehydrogenase/fumarate reductase flavoprotein, catalytic domain"/>
    <property type="match status" value="1"/>
</dbReference>
<dbReference type="PANTHER" id="PTHR42716">
    <property type="entry name" value="L-ASPARTATE OXIDASE"/>
    <property type="match status" value="1"/>
</dbReference>
<dbReference type="FunFam" id="3.90.700.10:FF:000002">
    <property type="entry name" value="L-aspartate oxidase"/>
    <property type="match status" value="1"/>
</dbReference>
<dbReference type="NCBIfam" id="NF005701">
    <property type="entry name" value="PRK07512.1"/>
    <property type="match status" value="1"/>
</dbReference>
<evidence type="ECO:0000256" key="7">
    <source>
        <dbReference type="ARBA" id="ARBA00022642"/>
    </source>
</evidence>
<comment type="subcellular location">
    <subcellularLocation>
        <location evidence="13">Cytoplasm</location>
    </subcellularLocation>
</comment>
<evidence type="ECO:0000256" key="13">
    <source>
        <dbReference type="RuleBase" id="RU362049"/>
    </source>
</evidence>
<comment type="cofactor">
    <cofactor evidence="1 13">
        <name>FAD</name>
        <dbReference type="ChEBI" id="CHEBI:57692"/>
    </cofactor>
</comment>
<dbReference type="GO" id="GO:0008734">
    <property type="term" value="F:L-aspartate oxidase activity"/>
    <property type="evidence" value="ECO:0007669"/>
    <property type="project" value="UniProtKB-UniRule"/>
</dbReference>
<keyword evidence="17" id="KW-1185">Reference proteome</keyword>
<evidence type="ECO:0000313" key="16">
    <source>
        <dbReference type="EMBL" id="GEN34553.1"/>
    </source>
</evidence>
<organism evidence="16 17">
    <name type="scientific">Aneurinibacillus danicus</name>
    <dbReference type="NCBI Taxonomy" id="267746"/>
    <lineage>
        <taxon>Bacteria</taxon>
        <taxon>Bacillati</taxon>
        <taxon>Bacillota</taxon>
        <taxon>Bacilli</taxon>
        <taxon>Bacillales</taxon>
        <taxon>Paenibacillaceae</taxon>
        <taxon>Aneurinibacillus group</taxon>
        <taxon>Aneurinibacillus</taxon>
    </lineage>
</organism>
<comment type="caution">
    <text evidence="16">The sequence shown here is derived from an EMBL/GenBank/DDBJ whole genome shotgun (WGS) entry which is preliminary data.</text>
</comment>
<name>A0A511VAG4_9BACL</name>
<dbReference type="GO" id="GO:0033765">
    <property type="term" value="F:steroid dehydrogenase activity, acting on the CH-CH group of donors"/>
    <property type="evidence" value="ECO:0007669"/>
    <property type="project" value="UniProtKB-ARBA"/>
</dbReference>
<dbReference type="InterPro" id="IPR037099">
    <property type="entry name" value="Fum_R/Succ_DH_flav-like_C_sf"/>
</dbReference>
<dbReference type="AlphaFoldDB" id="A0A511VAG4"/>
<dbReference type="RefSeq" id="WP_146809822.1">
    <property type="nucleotide sequence ID" value="NZ_BJXX01000084.1"/>
</dbReference>
<evidence type="ECO:0000256" key="9">
    <source>
        <dbReference type="ARBA" id="ARBA00023002"/>
    </source>
</evidence>
<evidence type="ECO:0000256" key="10">
    <source>
        <dbReference type="ARBA" id="ARBA00048305"/>
    </source>
</evidence>
<evidence type="ECO:0000259" key="14">
    <source>
        <dbReference type="Pfam" id="PF00890"/>
    </source>
</evidence>
<comment type="catalytic activity">
    <reaction evidence="10">
        <text>L-aspartate + O2 = iminosuccinate + H2O2</text>
        <dbReference type="Rhea" id="RHEA:25876"/>
        <dbReference type="ChEBI" id="CHEBI:15379"/>
        <dbReference type="ChEBI" id="CHEBI:16240"/>
        <dbReference type="ChEBI" id="CHEBI:29991"/>
        <dbReference type="ChEBI" id="CHEBI:77875"/>
        <dbReference type="EC" id="1.4.3.16"/>
    </reaction>
    <physiologicalReaction direction="left-to-right" evidence="10">
        <dbReference type="Rhea" id="RHEA:25877"/>
    </physiologicalReaction>
</comment>
<dbReference type="PRINTS" id="PR00368">
    <property type="entry name" value="FADPNR"/>
</dbReference>
<comment type="similarity">
    <text evidence="3 13">Belongs to the FAD-dependent oxidoreductase 2 family. NadB subfamily.</text>
</comment>
<feature type="domain" description="Fumarate reductase/succinate dehydrogenase flavoprotein-like C-terminal" evidence="15">
    <location>
        <begin position="438"/>
        <end position="525"/>
    </location>
</feature>
<dbReference type="PIRSF" id="PIRSF000171">
    <property type="entry name" value="SDHA_APRA_LASPO"/>
    <property type="match status" value="1"/>
</dbReference>
<gene>
    <name evidence="16" type="primary">nadB</name>
    <name evidence="16" type="ORF">ADA01nite_20130</name>
</gene>
<protein>
    <recommendedName>
        <fullName evidence="5 11">L-aspartate oxidase</fullName>
        <ecNumber evidence="4 11">1.4.3.16</ecNumber>
    </recommendedName>
</protein>
<accession>A0A511VAG4</accession>
<evidence type="ECO:0000256" key="4">
    <source>
        <dbReference type="ARBA" id="ARBA00012173"/>
    </source>
</evidence>
<evidence type="ECO:0000259" key="15">
    <source>
        <dbReference type="Pfam" id="PF02910"/>
    </source>
</evidence>
<evidence type="ECO:0000256" key="1">
    <source>
        <dbReference type="ARBA" id="ARBA00001974"/>
    </source>
</evidence>
<keyword evidence="7 13" id="KW-0662">Pyridine nucleotide biosynthesis</keyword>
<feature type="domain" description="FAD-dependent oxidoreductase 2 FAD-binding" evidence="14">
    <location>
        <begin position="20"/>
        <end position="390"/>
    </location>
</feature>
<keyword evidence="8 13" id="KW-0274">FAD</keyword>